<keyword evidence="2" id="KW-1185">Reference proteome</keyword>
<dbReference type="Proteomes" id="UP000250028">
    <property type="component" value="Unassembled WGS sequence"/>
</dbReference>
<dbReference type="RefSeq" id="WP_109689275.1">
    <property type="nucleotide sequence ID" value="NZ_QGDN01000002.1"/>
</dbReference>
<accession>A0A2Y9BMR1</accession>
<sequence>MSVRYEFIAAGCAATEVVHAGVELGYDTVTSPLALLVAGDEVTVIEGSGEELQALLTRAMDQVRAAMGATP</sequence>
<evidence type="ECO:0000313" key="1">
    <source>
        <dbReference type="EMBL" id="SSA58983.1"/>
    </source>
</evidence>
<dbReference type="AlphaFoldDB" id="A0A2Y9BMR1"/>
<organism evidence="1 2">
    <name type="scientific">Branchiibius hedensis</name>
    <dbReference type="NCBI Taxonomy" id="672460"/>
    <lineage>
        <taxon>Bacteria</taxon>
        <taxon>Bacillati</taxon>
        <taxon>Actinomycetota</taxon>
        <taxon>Actinomycetes</taxon>
        <taxon>Micrococcales</taxon>
        <taxon>Dermacoccaceae</taxon>
        <taxon>Branchiibius</taxon>
    </lineage>
</organism>
<protein>
    <submittedName>
        <fullName evidence="1">Uncharacterized protein</fullName>
    </submittedName>
</protein>
<evidence type="ECO:0000313" key="2">
    <source>
        <dbReference type="Proteomes" id="UP000250028"/>
    </source>
</evidence>
<gene>
    <name evidence="1" type="ORF">SAMN04489750_3787</name>
</gene>
<dbReference type="EMBL" id="UESZ01000002">
    <property type="protein sequence ID" value="SSA58983.1"/>
    <property type="molecule type" value="Genomic_DNA"/>
</dbReference>
<proteinExistence type="predicted"/>
<reference evidence="2" key="1">
    <citation type="submission" date="2016-10" db="EMBL/GenBank/DDBJ databases">
        <authorList>
            <person name="Varghese N."/>
            <person name="Submissions S."/>
        </authorList>
    </citation>
    <scope>NUCLEOTIDE SEQUENCE [LARGE SCALE GENOMIC DNA]</scope>
    <source>
        <strain evidence="2">DSM 22951</strain>
    </source>
</reference>
<name>A0A2Y9BMR1_9MICO</name>